<dbReference type="AlphaFoldDB" id="A0A8J6FDG9"/>
<feature type="transmembrane region" description="Helical" evidence="1">
    <location>
        <begin position="49"/>
        <end position="65"/>
    </location>
</feature>
<organism evidence="2 3">
    <name type="scientific">Eleutherodactylus coqui</name>
    <name type="common">Puerto Rican coqui</name>
    <dbReference type="NCBI Taxonomy" id="57060"/>
    <lineage>
        <taxon>Eukaryota</taxon>
        <taxon>Metazoa</taxon>
        <taxon>Chordata</taxon>
        <taxon>Craniata</taxon>
        <taxon>Vertebrata</taxon>
        <taxon>Euteleostomi</taxon>
        <taxon>Amphibia</taxon>
        <taxon>Batrachia</taxon>
        <taxon>Anura</taxon>
        <taxon>Neobatrachia</taxon>
        <taxon>Hyloidea</taxon>
        <taxon>Eleutherodactylidae</taxon>
        <taxon>Eleutherodactylinae</taxon>
        <taxon>Eleutherodactylus</taxon>
        <taxon>Eleutherodactylus</taxon>
    </lineage>
</organism>
<gene>
    <name evidence="2" type="ORF">GDO78_009009</name>
</gene>
<sequence>MSRIAVVLSALCTISGSFMNKLSFLCCITVFIDVYIDSGGFRHETPARLFIKLLYNVLTTFCLVLKKH</sequence>
<keyword evidence="1" id="KW-0472">Membrane</keyword>
<keyword evidence="1" id="KW-1133">Transmembrane helix</keyword>
<comment type="caution">
    <text evidence="2">The sequence shown here is derived from an EMBL/GenBank/DDBJ whole genome shotgun (WGS) entry which is preliminary data.</text>
</comment>
<keyword evidence="3" id="KW-1185">Reference proteome</keyword>
<name>A0A8J6FDG9_ELECQ</name>
<keyword evidence="1" id="KW-0812">Transmembrane</keyword>
<reference evidence="2" key="1">
    <citation type="thesis" date="2020" institute="ProQuest LLC" country="789 East Eisenhower Parkway, Ann Arbor, MI, USA">
        <title>Comparative Genomics and Chromosome Evolution.</title>
        <authorList>
            <person name="Mudd A.B."/>
        </authorList>
    </citation>
    <scope>NUCLEOTIDE SEQUENCE</scope>
    <source>
        <strain evidence="2">HN-11 Male</strain>
        <tissue evidence="2">Kidney and liver</tissue>
    </source>
</reference>
<dbReference type="Proteomes" id="UP000770717">
    <property type="component" value="Unassembled WGS sequence"/>
</dbReference>
<protein>
    <submittedName>
        <fullName evidence="2">Uncharacterized protein</fullName>
    </submittedName>
</protein>
<proteinExistence type="predicted"/>
<dbReference type="EMBL" id="WNTK01000004">
    <property type="protein sequence ID" value="KAG9486218.1"/>
    <property type="molecule type" value="Genomic_DNA"/>
</dbReference>
<evidence type="ECO:0000256" key="1">
    <source>
        <dbReference type="SAM" id="Phobius"/>
    </source>
</evidence>
<evidence type="ECO:0000313" key="3">
    <source>
        <dbReference type="Proteomes" id="UP000770717"/>
    </source>
</evidence>
<accession>A0A8J6FDG9</accession>
<evidence type="ECO:0000313" key="2">
    <source>
        <dbReference type="EMBL" id="KAG9486218.1"/>
    </source>
</evidence>